<evidence type="ECO:0000313" key="8">
    <source>
        <dbReference type="EMBL" id="GAP87004.1"/>
    </source>
</evidence>
<feature type="transmembrane region" description="Helical" evidence="6">
    <location>
        <begin position="48"/>
        <end position="72"/>
    </location>
</feature>
<dbReference type="PANTHER" id="PTHR33048">
    <property type="entry name" value="PTH11-LIKE INTEGRAL MEMBRANE PROTEIN (AFU_ORTHOLOGUE AFUA_5G11245)"/>
    <property type="match status" value="1"/>
</dbReference>
<organism evidence="8">
    <name type="scientific">Rosellinia necatrix</name>
    <name type="common">White root-rot fungus</name>
    <dbReference type="NCBI Taxonomy" id="77044"/>
    <lineage>
        <taxon>Eukaryota</taxon>
        <taxon>Fungi</taxon>
        <taxon>Dikarya</taxon>
        <taxon>Ascomycota</taxon>
        <taxon>Pezizomycotina</taxon>
        <taxon>Sordariomycetes</taxon>
        <taxon>Xylariomycetidae</taxon>
        <taxon>Xylariales</taxon>
        <taxon>Xylariaceae</taxon>
        <taxon>Rosellinia</taxon>
    </lineage>
</organism>
<evidence type="ECO:0000313" key="9">
    <source>
        <dbReference type="Proteomes" id="UP000054516"/>
    </source>
</evidence>
<comment type="similarity">
    <text evidence="5">Belongs to the SAT4 family.</text>
</comment>
<keyword evidence="3 6" id="KW-1133">Transmembrane helix</keyword>
<feature type="domain" description="Rhodopsin" evidence="7">
    <location>
        <begin position="32"/>
        <end position="275"/>
    </location>
</feature>
<feature type="transmembrane region" description="Helical" evidence="6">
    <location>
        <begin position="210"/>
        <end position="234"/>
    </location>
</feature>
<dbReference type="InterPro" id="IPR052337">
    <property type="entry name" value="SAT4-like"/>
</dbReference>
<dbReference type="Pfam" id="PF20684">
    <property type="entry name" value="Fung_rhodopsin"/>
    <property type="match status" value="1"/>
</dbReference>
<dbReference type="PANTHER" id="PTHR33048:SF47">
    <property type="entry name" value="INTEGRAL MEMBRANE PROTEIN-RELATED"/>
    <property type="match status" value="1"/>
</dbReference>
<evidence type="ECO:0000256" key="4">
    <source>
        <dbReference type="ARBA" id="ARBA00023136"/>
    </source>
</evidence>
<keyword evidence="2 6" id="KW-0812">Transmembrane</keyword>
<dbReference type="InterPro" id="IPR049326">
    <property type="entry name" value="Rhodopsin_dom_fungi"/>
</dbReference>
<dbReference type="Proteomes" id="UP000054516">
    <property type="component" value="Unassembled WGS sequence"/>
</dbReference>
<keyword evidence="9" id="KW-1185">Reference proteome</keyword>
<comment type="subcellular location">
    <subcellularLocation>
        <location evidence="1">Membrane</location>
        <topology evidence="1">Multi-pass membrane protein</topology>
    </subcellularLocation>
</comment>
<name>A0A1W2TFZ0_ROSNE</name>
<feature type="transmembrane region" description="Helical" evidence="6">
    <location>
        <begin position="249"/>
        <end position="269"/>
    </location>
</feature>
<evidence type="ECO:0000256" key="1">
    <source>
        <dbReference type="ARBA" id="ARBA00004141"/>
    </source>
</evidence>
<evidence type="ECO:0000256" key="5">
    <source>
        <dbReference type="ARBA" id="ARBA00038359"/>
    </source>
</evidence>
<feature type="transmembrane region" description="Helical" evidence="6">
    <location>
        <begin position="92"/>
        <end position="114"/>
    </location>
</feature>
<feature type="transmembrane region" description="Helical" evidence="6">
    <location>
        <begin position="12"/>
        <end position="36"/>
    </location>
</feature>
<evidence type="ECO:0000256" key="3">
    <source>
        <dbReference type="ARBA" id="ARBA00022989"/>
    </source>
</evidence>
<feature type="transmembrane region" description="Helical" evidence="6">
    <location>
        <begin position="176"/>
        <end position="198"/>
    </location>
</feature>
<feature type="transmembrane region" description="Helical" evidence="6">
    <location>
        <begin position="126"/>
        <end position="152"/>
    </location>
</feature>
<evidence type="ECO:0000259" key="7">
    <source>
        <dbReference type="Pfam" id="PF20684"/>
    </source>
</evidence>
<keyword evidence="4 6" id="KW-0472">Membrane</keyword>
<protein>
    <submittedName>
        <fullName evidence="8">Putative integral membrane protein</fullName>
    </submittedName>
</protein>
<dbReference type="STRING" id="77044.A0A1W2TFZ0"/>
<evidence type="ECO:0000256" key="2">
    <source>
        <dbReference type="ARBA" id="ARBA00022692"/>
    </source>
</evidence>
<accession>A0A1W2TFZ0</accession>
<sequence length="361" mass="39809">MPHPPQPNEDIGWRLIVFISLFTPLQIGIVAIRFYARSLTKFEYDLADALVVVALLAQILATGVDIGAAVQAGVGIHIEYLMETDPEKITLFFKYLVAISVWYFATITITKLAICKLYRTLFPHRAIYVLLYITAAILVATPIVTSITLLVACRPFSANWGSAQVQSLYCLNKEAIFVWGTIPNIVTDVVLLVIPLPVVWKLHTTTKMKLALTLTFTIGGLGLVASILRFISFFNTNSFTDATFNAVELIIWTLAEPGIYLISASLLVCRPLLEKMNTKWLVDIKHRLVLKYSTGARTHTTSQSLDQDPFNMGSGRSIALGNIGTQSLFLQLGDGSSEIEGRNAGQQIVVTTDIQQSWQGG</sequence>
<evidence type="ECO:0000256" key="6">
    <source>
        <dbReference type="SAM" id="Phobius"/>
    </source>
</evidence>
<proteinExistence type="inferred from homology"/>
<dbReference type="AlphaFoldDB" id="A0A1W2TFZ0"/>
<gene>
    <name evidence="8" type="ORF">SAMD00023353_2501550</name>
</gene>
<dbReference type="OMA" id="SILICTA"/>
<dbReference type="EMBL" id="DF977470">
    <property type="protein sequence ID" value="GAP87004.1"/>
    <property type="molecule type" value="Genomic_DNA"/>
</dbReference>
<reference evidence="8" key="1">
    <citation type="submission" date="2016-03" db="EMBL/GenBank/DDBJ databases">
        <title>Draft genome sequence of Rosellinia necatrix.</title>
        <authorList>
            <person name="Kanematsu S."/>
        </authorList>
    </citation>
    <scope>NUCLEOTIDE SEQUENCE [LARGE SCALE GENOMIC DNA]</scope>
    <source>
        <strain evidence="8">W97</strain>
    </source>
</reference>
<dbReference type="GO" id="GO:0016020">
    <property type="term" value="C:membrane"/>
    <property type="evidence" value="ECO:0007669"/>
    <property type="project" value="UniProtKB-SubCell"/>
</dbReference>
<dbReference type="OrthoDB" id="5342292at2759"/>